<dbReference type="CDD" id="cd01125">
    <property type="entry name" value="RepA_RSF1010_like"/>
    <property type="match status" value="1"/>
</dbReference>
<evidence type="ECO:0000313" key="1">
    <source>
        <dbReference type="EMBL" id="SAK66246.1"/>
    </source>
</evidence>
<proteinExistence type="predicted"/>
<dbReference type="Pfam" id="PF13481">
    <property type="entry name" value="AAA_25"/>
    <property type="match status" value="1"/>
</dbReference>
<dbReference type="OrthoDB" id="8477405at2"/>
<dbReference type="RefSeq" id="WP_063958959.1">
    <property type="nucleotide sequence ID" value="NZ_FCOX02000009.1"/>
</dbReference>
<dbReference type="SUPFAM" id="SSF52540">
    <property type="entry name" value="P-loop containing nucleoside triphosphate hydrolases"/>
    <property type="match status" value="1"/>
</dbReference>
<protein>
    <submittedName>
        <fullName evidence="1">Regulatory protein RepA</fullName>
    </submittedName>
</protein>
<name>A0A158B901_9BURK</name>
<dbReference type="Proteomes" id="UP000071859">
    <property type="component" value="Unassembled WGS sequence"/>
</dbReference>
<reference evidence="1" key="1">
    <citation type="submission" date="2016-01" db="EMBL/GenBank/DDBJ databases">
        <authorList>
            <person name="Peeters C."/>
        </authorList>
    </citation>
    <scope>NUCLEOTIDE SEQUENCE</scope>
    <source>
        <strain evidence="1">LMG 29321</strain>
    </source>
</reference>
<comment type="caution">
    <text evidence="1">The sequence shown here is derived from an EMBL/GenBank/DDBJ whole genome shotgun (WGS) entry which is preliminary data.</text>
</comment>
<dbReference type="AlphaFoldDB" id="A0A158B901"/>
<keyword evidence="2" id="KW-1185">Reference proteome</keyword>
<accession>A0A158B901</accession>
<dbReference type="InterPro" id="IPR038724">
    <property type="entry name" value="RepA"/>
</dbReference>
<dbReference type="InterPro" id="IPR027417">
    <property type="entry name" value="P-loop_NTPase"/>
</dbReference>
<dbReference type="Gene3D" id="3.40.50.300">
    <property type="entry name" value="P-loop containing nucleotide triphosphate hydrolases"/>
    <property type="match status" value="1"/>
</dbReference>
<dbReference type="EMBL" id="FCOX02000009">
    <property type="protein sequence ID" value="SAK66246.1"/>
    <property type="molecule type" value="Genomic_DNA"/>
</dbReference>
<evidence type="ECO:0000313" key="2">
    <source>
        <dbReference type="Proteomes" id="UP000071859"/>
    </source>
</evidence>
<organism evidence="1 2">
    <name type="scientific">Caballeronia calidae</name>
    <dbReference type="NCBI Taxonomy" id="1777139"/>
    <lineage>
        <taxon>Bacteria</taxon>
        <taxon>Pseudomonadati</taxon>
        <taxon>Pseudomonadota</taxon>
        <taxon>Betaproteobacteria</taxon>
        <taxon>Burkholderiales</taxon>
        <taxon>Burkholderiaceae</taxon>
        <taxon>Caballeronia</taxon>
    </lineage>
</organism>
<gene>
    <name evidence="1" type="primary">repA</name>
    <name evidence="1" type="ORF">AWB78_02393</name>
</gene>
<sequence length="308" mass="32780">MTTLADLRLDIRHTLLTTPPALDHVLPGLLAGTLGVLVAPGGAGKTMLLTQIGCAIASGQPILGGALNGSKSSPARVVLFLAEETAVIMHHRLHGAAQQLQEDMACRSRECRQALLEGLSSQMNIYPLGGHGSLANFAGGSKEYRALLELCIGARLVIVDPLRRFHEGDENDSAAMTAIVTTFQRFAHESGAAVLIAHHANRVSMTSGGGEQAYASRGSTALTDGVRWQANLSPVSGPLASERGIDKSELRQFVRLDLPKSNYVRSLDTIVLRKDPQSGAMALWLPEALSKRTPATRTKRAGTPGEKR</sequence>